<dbReference type="Gramene" id="PNT63785">
    <property type="protein sequence ID" value="PNT63785"/>
    <property type="gene ID" value="BRADI_4g20976v3"/>
</dbReference>
<evidence type="ECO:0000313" key="4">
    <source>
        <dbReference type="Proteomes" id="UP000008810"/>
    </source>
</evidence>
<dbReference type="EnsemblPlants" id="PNT63785">
    <property type="protein sequence ID" value="PNT63785"/>
    <property type="gene ID" value="BRADI_4g20976v3"/>
</dbReference>
<feature type="region of interest" description="Disordered" evidence="1">
    <location>
        <begin position="1"/>
        <end position="56"/>
    </location>
</feature>
<gene>
    <name evidence="2" type="ORF">BRADI_4g20976v3</name>
</gene>
<feature type="compositionally biased region" description="Basic and acidic residues" evidence="1">
    <location>
        <begin position="31"/>
        <end position="40"/>
    </location>
</feature>
<evidence type="ECO:0000256" key="1">
    <source>
        <dbReference type="SAM" id="MobiDB-lite"/>
    </source>
</evidence>
<dbReference type="Proteomes" id="UP000008810">
    <property type="component" value="Chromosome 4"/>
</dbReference>
<protein>
    <submittedName>
        <fullName evidence="2 3">Uncharacterized protein</fullName>
    </submittedName>
</protein>
<dbReference type="EMBL" id="CM000883">
    <property type="protein sequence ID" value="PNT63785.1"/>
    <property type="molecule type" value="Genomic_DNA"/>
</dbReference>
<dbReference type="InParanoid" id="A0A2K2CP39"/>
<evidence type="ECO:0000313" key="2">
    <source>
        <dbReference type="EMBL" id="PNT63785.1"/>
    </source>
</evidence>
<dbReference type="AlphaFoldDB" id="A0A2K2CP39"/>
<sequence>MYKGEQEMKNRRRARPRAAHDAPRPAAIATTHDRALESRGRSSTSNQRRTRPWLQSSRLQAMTTMPSPELGRMVPATTFLAPCHGGVPRSGARTIQGVVFVNNQPASARHHTKDEHHVLTPAQCEASSSSIANRCPPEHRHARRAPHHAGAVFINGPSTSAWAPSCAMVRTWVTSTQRAPQAELYFVEQGNVFIYKLADVHLNTAAGSGTVVGDISYMLSVSAGGARRLTSLRGL</sequence>
<organism evidence="2">
    <name type="scientific">Brachypodium distachyon</name>
    <name type="common">Purple false brome</name>
    <name type="synonym">Trachynia distachya</name>
    <dbReference type="NCBI Taxonomy" id="15368"/>
    <lineage>
        <taxon>Eukaryota</taxon>
        <taxon>Viridiplantae</taxon>
        <taxon>Streptophyta</taxon>
        <taxon>Embryophyta</taxon>
        <taxon>Tracheophyta</taxon>
        <taxon>Spermatophyta</taxon>
        <taxon>Magnoliopsida</taxon>
        <taxon>Liliopsida</taxon>
        <taxon>Poales</taxon>
        <taxon>Poaceae</taxon>
        <taxon>BOP clade</taxon>
        <taxon>Pooideae</taxon>
        <taxon>Stipodae</taxon>
        <taxon>Brachypodieae</taxon>
        <taxon>Brachypodium</taxon>
    </lineage>
</organism>
<reference evidence="2 3" key="1">
    <citation type="journal article" date="2010" name="Nature">
        <title>Genome sequencing and analysis of the model grass Brachypodium distachyon.</title>
        <authorList>
            <consortium name="International Brachypodium Initiative"/>
        </authorList>
    </citation>
    <scope>NUCLEOTIDE SEQUENCE [LARGE SCALE GENOMIC DNA]</scope>
    <source>
        <strain evidence="2 3">Bd21</strain>
    </source>
</reference>
<proteinExistence type="predicted"/>
<keyword evidence="4" id="KW-1185">Reference proteome</keyword>
<accession>A0A2K2CP39</accession>
<feature type="compositionally biased region" description="Polar residues" evidence="1">
    <location>
        <begin position="41"/>
        <end position="56"/>
    </location>
</feature>
<dbReference type="ExpressionAtlas" id="A0A2K2CP39">
    <property type="expression patterns" value="baseline"/>
</dbReference>
<evidence type="ECO:0000313" key="3">
    <source>
        <dbReference type="EnsemblPlants" id="PNT63785"/>
    </source>
</evidence>
<name>A0A2K2CP39_BRADI</name>
<reference evidence="2" key="2">
    <citation type="submission" date="2017-06" db="EMBL/GenBank/DDBJ databases">
        <title>WGS assembly of Brachypodium distachyon.</title>
        <authorList>
            <consortium name="The International Brachypodium Initiative"/>
            <person name="Lucas S."/>
            <person name="Harmon-Smith M."/>
            <person name="Lail K."/>
            <person name="Tice H."/>
            <person name="Grimwood J."/>
            <person name="Bruce D."/>
            <person name="Barry K."/>
            <person name="Shu S."/>
            <person name="Lindquist E."/>
            <person name="Wang M."/>
            <person name="Pitluck S."/>
            <person name="Vogel J.P."/>
            <person name="Garvin D.F."/>
            <person name="Mockler T.C."/>
            <person name="Schmutz J."/>
            <person name="Rokhsar D."/>
            <person name="Bevan M.W."/>
        </authorList>
    </citation>
    <scope>NUCLEOTIDE SEQUENCE</scope>
    <source>
        <strain evidence="2">Bd21</strain>
    </source>
</reference>
<reference evidence="3" key="3">
    <citation type="submission" date="2018-08" db="UniProtKB">
        <authorList>
            <consortium name="EnsemblPlants"/>
        </authorList>
    </citation>
    <scope>IDENTIFICATION</scope>
    <source>
        <strain evidence="3">cv. Bd21</strain>
    </source>
</reference>